<evidence type="ECO:0000256" key="2">
    <source>
        <dbReference type="ARBA" id="ARBA00022679"/>
    </source>
</evidence>
<dbReference type="Proteomes" id="UP000051166">
    <property type="component" value="Unassembled WGS sequence"/>
</dbReference>
<accession>A0A0R1UXP8</accession>
<dbReference type="Pfam" id="PF08540">
    <property type="entry name" value="HMG_CoA_synt_C"/>
    <property type="match status" value="1"/>
</dbReference>
<evidence type="ECO:0000313" key="7">
    <source>
        <dbReference type="EMBL" id="KRL98048.1"/>
    </source>
</evidence>
<dbReference type="GO" id="GO:0004421">
    <property type="term" value="F:hydroxymethylglutaryl-CoA synthase activity"/>
    <property type="evidence" value="ECO:0007669"/>
    <property type="project" value="InterPro"/>
</dbReference>
<dbReference type="NCBIfam" id="TIGR01835">
    <property type="entry name" value="HMG-CoA-S_prok"/>
    <property type="match status" value="1"/>
</dbReference>
<proteinExistence type="inferred from homology"/>
<dbReference type="PATRIC" id="fig|1423801.4.peg.1022"/>
<feature type="binding site" evidence="4">
    <location>
        <position position="268"/>
    </location>
    <ligand>
        <name>(3S)-3-hydroxy-3-methylglutaryl-CoA</name>
        <dbReference type="ChEBI" id="CHEBI:43074"/>
    </ligand>
</feature>
<evidence type="ECO:0000256" key="3">
    <source>
        <dbReference type="PIRSR" id="PIRSR611554-1"/>
    </source>
</evidence>
<dbReference type="PANTHER" id="PTHR43323">
    <property type="entry name" value="3-HYDROXY-3-METHYLGLUTARYL COENZYME A SYNTHASE"/>
    <property type="match status" value="1"/>
</dbReference>
<dbReference type="STRING" id="1423801.FD50_GL001007"/>
<dbReference type="SUPFAM" id="SSF53901">
    <property type="entry name" value="Thiolase-like"/>
    <property type="match status" value="2"/>
</dbReference>
<organism evidence="7 8">
    <name type="scientific">Liquorilactobacillus satsumensis DSM 16230 = JCM 12392</name>
    <dbReference type="NCBI Taxonomy" id="1423801"/>
    <lineage>
        <taxon>Bacteria</taxon>
        <taxon>Bacillati</taxon>
        <taxon>Bacillota</taxon>
        <taxon>Bacilli</taxon>
        <taxon>Lactobacillales</taxon>
        <taxon>Lactobacillaceae</taxon>
        <taxon>Liquorilactobacillus</taxon>
    </lineage>
</organism>
<protein>
    <submittedName>
        <fullName evidence="7">Hydroxymethylglutaryl-CoA synthase</fullName>
    </submittedName>
</protein>
<feature type="active site" description="Proton donor/acceptor" evidence="3">
    <location>
        <position position="105"/>
    </location>
</feature>
<dbReference type="InterPro" id="IPR013746">
    <property type="entry name" value="HMG_CoA_synt_C_dom"/>
</dbReference>
<comment type="caution">
    <text evidence="7">The sequence shown here is derived from an EMBL/GenBank/DDBJ whole genome shotgun (WGS) entry which is preliminary data.</text>
</comment>
<feature type="domain" description="Hydroxymethylglutaryl-coenzyme A synthase C-terminal" evidence="6">
    <location>
        <begin position="290"/>
        <end position="379"/>
    </location>
</feature>
<dbReference type="CDD" id="cd00827">
    <property type="entry name" value="init_cond_enzymes"/>
    <property type="match status" value="1"/>
</dbReference>
<evidence type="ECO:0000313" key="8">
    <source>
        <dbReference type="Proteomes" id="UP000051166"/>
    </source>
</evidence>
<sequence>MKVRAKLGGRAFFVYDKTKVLKGVKEMKIGIDKIGFFTSHLFVDMKELAFARAEDPNKYLIGIGQSKMAVIPPSQDVVTMAANAAARILTTADKEQISYVIFATESGIDNSKATAVYLARLLGLKKEIRAIELKQACYGATAGIQLARGFVALNPDSKVLVIAADNARYGIKSPGEPTQGGGAVALLIGTNPQILALEDGSTAYTQDIMDFWRPLGKNEALVDGRYSEDVYLNFFSHVWQAYLDKTGYQLGDFAALLFHLPYTKMGLKALRIALKDARPDEAVNFVQEFEHARTFNREVGNLYTGSLYLSLLSLLFNSEKLRAGQRIGLFSYGSGAEAEFYSGIVQPNFKQGLMNVNYLQVLNERQEVSVSEYEKLYQQHLFSAQEGRVAYDTDPARYFFAGISDFKRQYQEK</sequence>
<evidence type="ECO:0000256" key="1">
    <source>
        <dbReference type="ARBA" id="ARBA00007061"/>
    </source>
</evidence>
<feature type="active site" description="Proton donor/acceptor" evidence="3">
    <location>
        <position position="259"/>
    </location>
</feature>
<feature type="binding site" evidence="4">
    <location>
        <position position="169"/>
    </location>
    <ligand>
        <name>(3S)-3-hydroxy-3-methylglutaryl-CoA</name>
        <dbReference type="ChEBI" id="CHEBI:43074"/>
    </ligand>
</feature>
<dbReference type="InterPro" id="IPR016039">
    <property type="entry name" value="Thiolase-like"/>
</dbReference>
<reference evidence="7 8" key="1">
    <citation type="journal article" date="2015" name="Genome Announc.">
        <title>Expanding the biotechnology potential of lactobacilli through comparative genomics of 213 strains and associated genera.</title>
        <authorList>
            <person name="Sun Z."/>
            <person name="Harris H.M."/>
            <person name="McCann A."/>
            <person name="Guo C."/>
            <person name="Argimon S."/>
            <person name="Zhang W."/>
            <person name="Yang X."/>
            <person name="Jeffery I.B."/>
            <person name="Cooney J.C."/>
            <person name="Kagawa T.F."/>
            <person name="Liu W."/>
            <person name="Song Y."/>
            <person name="Salvetti E."/>
            <person name="Wrobel A."/>
            <person name="Rasinkangas P."/>
            <person name="Parkhill J."/>
            <person name="Rea M.C."/>
            <person name="O'Sullivan O."/>
            <person name="Ritari J."/>
            <person name="Douillard F.P."/>
            <person name="Paul Ross R."/>
            <person name="Yang R."/>
            <person name="Briner A.E."/>
            <person name="Felis G.E."/>
            <person name="de Vos W.M."/>
            <person name="Barrangou R."/>
            <person name="Klaenhammer T.R."/>
            <person name="Caufield P.W."/>
            <person name="Cui Y."/>
            <person name="Zhang H."/>
            <person name="O'Toole P.W."/>
        </authorList>
    </citation>
    <scope>NUCLEOTIDE SEQUENCE [LARGE SCALE GENOMIC DNA]</scope>
    <source>
        <strain evidence="7 8">DSM 16230</strain>
    </source>
</reference>
<dbReference type="InterPro" id="IPR013528">
    <property type="entry name" value="HMG_CoA_synth_N"/>
</dbReference>
<dbReference type="InterPro" id="IPR011554">
    <property type="entry name" value="HMG_CoA_synthase_prok"/>
</dbReference>
<feature type="binding site" evidence="4">
    <location>
        <position position="55"/>
    </location>
    <ligand>
        <name>(3S)-3-hydroxy-3-methylglutaryl-CoA</name>
        <dbReference type="ChEBI" id="CHEBI:43074"/>
    </ligand>
</feature>
<dbReference type="Pfam" id="PF01154">
    <property type="entry name" value="HMG_CoA_synt_N"/>
    <property type="match status" value="1"/>
</dbReference>
<dbReference type="AlphaFoldDB" id="A0A0R1UXP8"/>
<gene>
    <name evidence="7" type="ORF">FD50_GL001007</name>
</gene>
<dbReference type="GO" id="GO:0006084">
    <property type="term" value="P:acetyl-CoA metabolic process"/>
    <property type="evidence" value="ECO:0007669"/>
    <property type="project" value="InterPro"/>
</dbReference>
<evidence type="ECO:0000259" key="6">
    <source>
        <dbReference type="Pfam" id="PF08540"/>
    </source>
</evidence>
<feature type="binding site" evidence="4">
    <location>
        <position position="301"/>
    </location>
    <ligand>
        <name>(3S)-3-hydroxy-3-methylglutaryl-CoA</name>
        <dbReference type="ChEBI" id="CHEBI:43074"/>
    </ligand>
</feature>
<comment type="similarity">
    <text evidence="1">Belongs to the thiolase-like superfamily. HMG-CoA synthase family.</text>
</comment>
<keyword evidence="2" id="KW-0808">Transferase</keyword>
<name>A0A0R1UXP8_9LACO</name>
<evidence type="ECO:0000259" key="5">
    <source>
        <dbReference type="Pfam" id="PF01154"/>
    </source>
</evidence>
<feature type="domain" description="Hydroxymethylglutaryl-coenzyme A synthase N-terminal" evidence="5">
    <location>
        <begin position="28"/>
        <end position="191"/>
    </location>
</feature>
<evidence type="ECO:0000256" key="4">
    <source>
        <dbReference type="PIRSR" id="PIRSR611554-2"/>
    </source>
</evidence>
<dbReference type="Gene3D" id="3.40.47.10">
    <property type="match status" value="2"/>
</dbReference>
<dbReference type="EMBL" id="AZFQ01000044">
    <property type="protein sequence ID" value="KRL98048.1"/>
    <property type="molecule type" value="Genomic_DNA"/>
</dbReference>
<feature type="active site" description="Acyl-thioester intermediate" evidence="3">
    <location>
        <position position="137"/>
    </location>
</feature>
<dbReference type="PANTHER" id="PTHR43323:SF2">
    <property type="entry name" value="HYDROXYMETHYLGLUTARYL-COA SYNTHASE"/>
    <property type="match status" value="1"/>
</dbReference>
<keyword evidence="8" id="KW-1185">Reference proteome</keyword>